<feature type="chain" id="PRO_5030882695" evidence="2">
    <location>
        <begin position="27"/>
        <end position="815"/>
    </location>
</feature>
<accession>A0A7R9WLG7</accession>
<protein>
    <submittedName>
        <fullName evidence="3">Uncharacterized protein</fullName>
    </submittedName>
</protein>
<name>A0A7R9WLG7_9STRA</name>
<evidence type="ECO:0000256" key="1">
    <source>
        <dbReference type="SAM" id="MobiDB-lite"/>
    </source>
</evidence>
<feature type="region of interest" description="Disordered" evidence="1">
    <location>
        <begin position="741"/>
        <end position="790"/>
    </location>
</feature>
<keyword evidence="2" id="KW-0732">Signal</keyword>
<feature type="signal peptide" evidence="2">
    <location>
        <begin position="1"/>
        <end position="26"/>
    </location>
</feature>
<feature type="compositionally biased region" description="Acidic residues" evidence="1">
    <location>
        <begin position="750"/>
        <end position="760"/>
    </location>
</feature>
<reference evidence="3" key="1">
    <citation type="submission" date="2021-01" db="EMBL/GenBank/DDBJ databases">
        <authorList>
            <person name="Corre E."/>
            <person name="Pelletier E."/>
            <person name="Niang G."/>
            <person name="Scheremetjew M."/>
            <person name="Finn R."/>
            <person name="Kale V."/>
            <person name="Holt S."/>
            <person name="Cochrane G."/>
            <person name="Meng A."/>
            <person name="Brown T."/>
            <person name="Cohen L."/>
        </authorList>
    </citation>
    <scope>NUCLEOTIDE SEQUENCE</scope>
    <source>
        <strain evidence="3">CCMP147</strain>
    </source>
</reference>
<sequence>MALPSGIVGRTSTAFALLLLAAPVSASQRESERKLPSNHPDVVYSKFGGHLNCPYAKDWMSKGPEAAAQDLGVLPPGAGSRKLQGESVEGSCNFDSQWTGPTCIEFRGDSWTSESMSARCGQPGTEGTLTEGEGCTLPGQMAGWCVVAGGDGTEATTVALMNGMGCAAVGNACETFSGGTFVPTETCDGGAEGGDSGGSAPAAEFPSRCALAPGPIGGAHQDGYSDGYDFACPGVPGESSPWQWPLRWAANFEGGSILYGTDDVIYQNGGRVFYFLDKNWKRHDFYYQKGYQRSIVQGPCEQTIDEDGELRCIKNTNTSTTVLHKGNRMYFIEWADSYVARADGGYDANDVAECGYMDMKVIGNIRPDWFMDARGASTDVQYLGNQHIFYPTGAIENGAPVRPRLAKQWRKRDFADHYFTMSMQAHPGEDGVHWPLVLNVPGEGFGDDSIQHYFNHTLLVEGEGDGIFLIDEAYEALGGVCAEIARPGGDGPPALEEPFPSDLEVDENSWFSNEYTYSPVWIPPMKVDEGDCEHHTKSDEEGGMAVTQAGDSTTVASCFDAASGQVHLSVTFKDIGVADEESPIPWLALGFRDTEECLMTPRGGGDGEIILVRSSVDDPETLVAGHGPLPAAARRFDAGAFGSLESLVALDAAPGFSDAIATRGEDEVNLSFRMSTATLLSVPSSEAQPVLSKMMSEGGSDSGMKAPDVMHLSYAYGSSDTIGIHVARGCFKVIEFPKCPTEENGQGGADDSDSSENNDDSDGKGDGTNGKTGQEGDGQGNEGEISETKSASSTVVAVCSTSIIFASLVNFLMAA</sequence>
<organism evidence="3">
    <name type="scientific">Pseudictyota dubia</name>
    <dbReference type="NCBI Taxonomy" id="2749911"/>
    <lineage>
        <taxon>Eukaryota</taxon>
        <taxon>Sar</taxon>
        <taxon>Stramenopiles</taxon>
        <taxon>Ochrophyta</taxon>
        <taxon>Bacillariophyta</taxon>
        <taxon>Mediophyceae</taxon>
        <taxon>Biddulphiophycidae</taxon>
        <taxon>Eupodiscales</taxon>
        <taxon>Odontellaceae</taxon>
        <taxon>Pseudictyota</taxon>
    </lineage>
</organism>
<dbReference type="EMBL" id="HBED01050155">
    <property type="protein sequence ID" value="CAD8326914.1"/>
    <property type="molecule type" value="Transcribed_RNA"/>
</dbReference>
<dbReference type="AlphaFoldDB" id="A0A7R9WLG7"/>
<evidence type="ECO:0000256" key="2">
    <source>
        <dbReference type="SAM" id="SignalP"/>
    </source>
</evidence>
<proteinExistence type="predicted"/>
<evidence type="ECO:0000313" key="3">
    <source>
        <dbReference type="EMBL" id="CAD8326914.1"/>
    </source>
</evidence>
<feature type="compositionally biased region" description="Gly residues" evidence="1">
    <location>
        <begin position="766"/>
        <end position="781"/>
    </location>
</feature>
<gene>
    <name evidence="3" type="ORF">TDUB1175_LOCUS25334</name>
</gene>